<evidence type="ECO:0000256" key="3">
    <source>
        <dbReference type="ARBA" id="ARBA00022475"/>
    </source>
</evidence>
<feature type="compositionally biased region" description="Basic residues" evidence="15">
    <location>
        <begin position="246"/>
        <end position="268"/>
    </location>
</feature>
<feature type="region of interest" description="Disordered" evidence="15">
    <location>
        <begin position="231"/>
        <end position="272"/>
    </location>
</feature>
<reference evidence="18 19" key="1">
    <citation type="journal article" date="2018" name="Nat. Ecol. Evol.">
        <title>Shark genomes provide insights into elasmobranch evolution and the origin of vertebrates.</title>
        <authorList>
            <person name="Hara Y"/>
            <person name="Yamaguchi K"/>
            <person name="Onimaru K"/>
            <person name="Kadota M"/>
            <person name="Koyanagi M"/>
            <person name="Keeley SD"/>
            <person name="Tatsumi K"/>
            <person name="Tanaka K"/>
            <person name="Motone F"/>
            <person name="Kageyama Y"/>
            <person name="Nozu R"/>
            <person name="Adachi N"/>
            <person name="Nishimura O"/>
            <person name="Nakagawa R"/>
            <person name="Tanegashima C"/>
            <person name="Kiyatake I"/>
            <person name="Matsumoto R"/>
            <person name="Murakumo K"/>
            <person name="Nishida K"/>
            <person name="Terakita A"/>
            <person name="Kuratani S"/>
            <person name="Sato K"/>
            <person name="Hyodo S Kuraku.S."/>
        </authorList>
    </citation>
    <scope>NUCLEOTIDE SEQUENCE [LARGE SCALE GENOMIC DNA]</scope>
</reference>
<keyword evidence="4" id="KW-0964">Secreted</keyword>
<feature type="transmembrane region" description="Helical" evidence="16">
    <location>
        <begin position="142"/>
        <end position="165"/>
    </location>
</feature>
<keyword evidence="11 16" id="KW-0472">Membrane</keyword>
<dbReference type="PROSITE" id="PS01186">
    <property type="entry name" value="EGF_2"/>
    <property type="match status" value="1"/>
</dbReference>
<dbReference type="Proteomes" id="UP000288216">
    <property type="component" value="Unassembled WGS sequence"/>
</dbReference>
<evidence type="ECO:0000256" key="9">
    <source>
        <dbReference type="ARBA" id="ARBA00022989"/>
    </source>
</evidence>
<feature type="transmembrane region" description="Helical" evidence="16">
    <location>
        <begin position="33"/>
        <end position="55"/>
    </location>
</feature>
<feature type="compositionally biased region" description="Basic and acidic residues" evidence="15">
    <location>
        <begin position="68"/>
        <end position="80"/>
    </location>
</feature>
<evidence type="ECO:0000256" key="1">
    <source>
        <dbReference type="ARBA" id="ARBA00004239"/>
    </source>
</evidence>
<keyword evidence="10" id="KW-0339">Growth factor</keyword>
<gene>
    <name evidence="18" type="ORF">scyTo_0018450</name>
</gene>
<dbReference type="InterPro" id="IPR000742">
    <property type="entry name" value="EGF"/>
</dbReference>
<keyword evidence="9 16" id="KW-1133">Transmembrane helix</keyword>
<sequence>MDASRSPRCAKDFSGVRCMQFELVQQPLSEEDVALSLAITFLVFVGLLIASYLVYMRCRKNKRQPYNAREKGPTTTESKESFLGLNTLPPSTTLQNVNCTPEGEGEKLHTHAWDSAVEQYQQGTAPTTISHIIHLKMIQQQVLHLLLLVLTSAAVRSLGAGPTLAEDEDKLLVSSGAPDSSFPTLSPKDGQQSTPTLTLTLTPTSEDYEDYDDYEDEYELLESEELEDGTLPAKVQHVVKPNNEGRKKKGSKKSRSKGKRRRTGRKKQKDPCKTDYKDYCIYGKCQFLRDLNQPSCVCLPGYQNERCGIQTLHVVTEKRINSLSIVLVVAAIMLLIFIITTVVVVILRIRRKMRVEHDILNEEKQKLRTENGNVI</sequence>
<feature type="disulfide bond" evidence="14">
    <location>
        <begin position="298"/>
        <end position="307"/>
    </location>
</feature>
<feature type="region of interest" description="Disordered" evidence="15">
    <location>
        <begin position="65"/>
        <end position="85"/>
    </location>
</feature>
<dbReference type="GO" id="GO:0005154">
    <property type="term" value="F:epidermal growth factor receptor binding"/>
    <property type="evidence" value="ECO:0007669"/>
    <property type="project" value="TreeGrafter"/>
</dbReference>
<feature type="compositionally biased region" description="Low complexity" evidence="15">
    <location>
        <begin position="194"/>
        <end position="205"/>
    </location>
</feature>
<keyword evidence="6" id="KW-0358">Heparin-binding</keyword>
<evidence type="ECO:0000256" key="7">
    <source>
        <dbReference type="ARBA" id="ARBA00022692"/>
    </source>
</evidence>
<dbReference type="GO" id="GO:0005615">
    <property type="term" value="C:extracellular space"/>
    <property type="evidence" value="ECO:0007669"/>
    <property type="project" value="TreeGrafter"/>
</dbReference>
<dbReference type="PANTHER" id="PTHR10740">
    <property type="entry name" value="TRANSFORMING GROWTH FACTOR ALPHA"/>
    <property type="match status" value="1"/>
</dbReference>
<evidence type="ECO:0000256" key="4">
    <source>
        <dbReference type="ARBA" id="ARBA00022525"/>
    </source>
</evidence>
<accession>A0A401PVZ2</accession>
<evidence type="ECO:0000313" key="19">
    <source>
        <dbReference type="Proteomes" id="UP000288216"/>
    </source>
</evidence>
<name>A0A401PVZ2_SCYTO</name>
<evidence type="ECO:0000256" key="5">
    <source>
        <dbReference type="ARBA" id="ARBA00022536"/>
    </source>
</evidence>
<evidence type="ECO:0000256" key="6">
    <source>
        <dbReference type="ARBA" id="ARBA00022674"/>
    </source>
</evidence>
<evidence type="ECO:0000259" key="17">
    <source>
        <dbReference type="PROSITE" id="PS50026"/>
    </source>
</evidence>
<dbReference type="SUPFAM" id="SSF57196">
    <property type="entry name" value="EGF/Laminin"/>
    <property type="match status" value="1"/>
</dbReference>
<evidence type="ECO:0000256" key="8">
    <source>
        <dbReference type="ARBA" id="ARBA00022729"/>
    </source>
</evidence>
<evidence type="ECO:0000256" key="13">
    <source>
        <dbReference type="ARBA" id="ARBA00040098"/>
    </source>
</evidence>
<keyword evidence="12 14" id="KW-1015">Disulfide bond</keyword>
<dbReference type="GO" id="GO:0008284">
    <property type="term" value="P:positive regulation of cell population proliferation"/>
    <property type="evidence" value="ECO:0007669"/>
    <property type="project" value="TreeGrafter"/>
</dbReference>
<evidence type="ECO:0000256" key="15">
    <source>
        <dbReference type="SAM" id="MobiDB-lite"/>
    </source>
</evidence>
<comment type="caution">
    <text evidence="14">Lacks conserved residue(s) required for the propagation of feature annotation.</text>
</comment>
<keyword evidence="7 16" id="KW-0812">Transmembrane</keyword>
<evidence type="ECO:0000256" key="12">
    <source>
        <dbReference type="ARBA" id="ARBA00023157"/>
    </source>
</evidence>
<keyword evidence="19" id="KW-1185">Reference proteome</keyword>
<feature type="region of interest" description="Disordered" evidence="15">
    <location>
        <begin position="174"/>
        <end position="209"/>
    </location>
</feature>
<feature type="transmembrane region" description="Helical" evidence="16">
    <location>
        <begin position="323"/>
        <end position="347"/>
    </location>
</feature>
<evidence type="ECO:0000256" key="11">
    <source>
        <dbReference type="ARBA" id="ARBA00023136"/>
    </source>
</evidence>
<keyword evidence="8" id="KW-0732">Signal</keyword>
<keyword evidence="5 14" id="KW-0245">EGF-like domain</keyword>
<evidence type="ECO:0000256" key="10">
    <source>
        <dbReference type="ARBA" id="ARBA00023030"/>
    </source>
</evidence>
<dbReference type="GO" id="GO:0007173">
    <property type="term" value="P:epidermal growth factor receptor signaling pathway"/>
    <property type="evidence" value="ECO:0007669"/>
    <property type="project" value="TreeGrafter"/>
</dbReference>
<protein>
    <recommendedName>
        <fullName evidence="13">Proheparin-binding EGF-like growth factor</fullName>
    </recommendedName>
</protein>
<feature type="compositionally biased region" description="Polar residues" evidence="15">
    <location>
        <begin position="177"/>
        <end position="193"/>
    </location>
</feature>
<organism evidence="18 19">
    <name type="scientific">Scyliorhinus torazame</name>
    <name type="common">Cloudy catshark</name>
    <name type="synonym">Catulus torazame</name>
    <dbReference type="NCBI Taxonomy" id="75743"/>
    <lineage>
        <taxon>Eukaryota</taxon>
        <taxon>Metazoa</taxon>
        <taxon>Chordata</taxon>
        <taxon>Craniata</taxon>
        <taxon>Vertebrata</taxon>
        <taxon>Chondrichthyes</taxon>
        <taxon>Elasmobranchii</taxon>
        <taxon>Galeomorphii</taxon>
        <taxon>Galeoidea</taxon>
        <taxon>Carcharhiniformes</taxon>
        <taxon>Scyliorhinidae</taxon>
        <taxon>Scyliorhinus</taxon>
    </lineage>
</organism>
<dbReference type="PROSITE" id="PS50026">
    <property type="entry name" value="EGF_3"/>
    <property type="match status" value="1"/>
</dbReference>
<evidence type="ECO:0000313" key="18">
    <source>
        <dbReference type="EMBL" id="GCB77278.1"/>
    </source>
</evidence>
<dbReference type="Gene3D" id="2.10.25.10">
    <property type="entry name" value="Laminin"/>
    <property type="match status" value="1"/>
</dbReference>
<comment type="subcellular location">
    <subcellularLocation>
        <location evidence="2">Cell membrane</location>
        <topology evidence="2">Single-pass type I membrane protein</topology>
    </subcellularLocation>
    <subcellularLocation>
        <location evidence="1">Secreted</location>
        <location evidence="1">Extracellular space</location>
    </subcellularLocation>
</comment>
<dbReference type="GO" id="GO:0005886">
    <property type="term" value="C:plasma membrane"/>
    <property type="evidence" value="ECO:0007669"/>
    <property type="project" value="UniProtKB-SubCell"/>
</dbReference>
<comment type="caution">
    <text evidence="18">The sequence shown here is derived from an EMBL/GenBank/DDBJ whole genome shotgun (WGS) entry which is preliminary data.</text>
</comment>
<proteinExistence type="predicted"/>
<keyword evidence="3" id="KW-1003">Cell membrane</keyword>
<dbReference type="AlphaFoldDB" id="A0A401PVZ2"/>
<dbReference type="GO" id="GO:0008083">
    <property type="term" value="F:growth factor activity"/>
    <property type="evidence" value="ECO:0007669"/>
    <property type="project" value="UniProtKB-KW"/>
</dbReference>
<dbReference type="STRING" id="75743.A0A401PVZ2"/>
<evidence type="ECO:0000256" key="2">
    <source>
        <dbReference type="ARBA" id="ARBA00004251"/>
    </source>
</evidence>
<evidence type="ECO:0000256" key="16">
    <source>
        <dbReference type="SAM" id="Phobius"/>
    </source>
</evidence>
<feature type="domain" description="EGF-like" evidence="17">
    <location>
        <begin position="268"/>
        <end position="308"/>
    </location>
</feature>
<dbReference type="EMBL" id="BFAA01012860">
    <property type="protein sequence ID" value="GCB77278.1"/>
    <property type="molecule type" value="Genomic_DNA"/>
</dbReference>
<dbReference type="PANTHER" id="PTHR10740:SF4">
    <property type="entry name" value="PROHEPARIN-BINDING EGF-LIKE GROWTH FACTOR"/>
    <property type="match status" value="1"/>
</dbReference>
<dbReference type="GO" id="GO:0008201">
    <property type="term" value="F:heparin binding"/>
    <property type="evidence" value="ECO:0007669"/>
    <property type="project" value="UniProtKB-KW"/>
</dbReference>
<evidence type="ECO:0000256" key="14">
    <source>
        <dbReference type="PROSITE-ProRule" id="PRU00076"/>
    </source>
</evidence>
<dbReference type="OrthoDB" id="8780145at2759"/>